<dbReference type="EMBL" id="JACPRF010000160">
    <property type="protein sequence ID" value="MBI2876245.1"/>
    <property type="molecule type" value="Genomic_DNA"/>
</dbReference>
<feature type="domain" description="Histidine kinase" evidence="10">
    <location>
        <begin position="431"/>
        <end position="642"/>
    </location>
</feature>
<dbReference type="NCBIfam" id="TIGR00229">
    <property type="entry name" value="sensory_box"/>
    <property type="match status" value="1"/>
</dbReference>
<dbReference type="SMART" id="SM00448">
    <property type="entry name" value="REC"/>
    <property type="match status" value="1"/>
</dbReference>
<dbReference type="InterPro" id="IPR000014">
    <property type="entry name" value="PAS"/>
</dbReference>
<keyword evidence="8" id="KW-0902">Two-component regulatory system</keyword>
<dbReference type="Pfam" id="PF02518">
    <property type="entry name" value="HATPase_c"/>
    <property type="match status" value="1"/>
</dbReference>
<dbReference type="SMART" id="SM00388">
    <property type="entry name" value="HisKA"/>
    <property type="match status" value="1"/>
</dbReference>
<comment type="catalytic activity">
    <reaction evidence="1">
        <text>ATP + protein L-histidine = ADP + protein N-phospho-L-histidine.</text>
        <dbReference type="EC" id="2.7.13.3"/>
    </reaction>
</comment>
<dbReference type="PROSITE" id="PS50113">
    <property type="entry name" value="PAC"/>
    <property type="match status" value="1"/>
</dbReference>
<keyword evidence="6" id="KW-0418">Kinase</keyword>
<evidence type="ECO:0000313" key="14">
    <source>
        <dbReference type="EMBL" id="MBI2876245.1"/>
    </source>
</evidence>
<feature type="modified residue" description="4-aspartylphosphate" evidence="9">
    <location>
        <position position="66"/>
    </location>
</feature>
<evidence type="ECO:0000256" key="7">
    <source>
        <dbReference type="ARBA" id="ARBA00022840"/>
    </source>
</evidence>
<gene>
    <name evidence="14" type="ORF">HYY20_05130</name>
</gene>
<feature type="domain" description="Response regulatory" evidence="11">
    <location>
        <begin position="15"/>
        <end position="131"/>
    </location>
</feature>
<dbReference type="SUPFAM" id="SSF52172">
    <property type="entry name" value="CheY-like"/>
    <property type="match status" value="1"/>
</dbReference>
<name>A0A932CMT1_UNCTE</name>
<evidence type="ECO:0000259" key="10">
    <source>
        <dbReference type="PROSITE" id="PS50109"/>
    </source>
</evidence>
<dbReference type="SUPFAM" id="SSF55785">
    <property type="entry name" value="PYP-like sensor domain (PAS domain)"/>
    <property type="match status" value="1"/>
</dbReference>
<keyword evidence="5" id="KW-0547">Nucleotide-binding</keyword>
<dbReference type="Gene3D" id="1.10.287.130">
    <property type="match status" value="1"/>
</dbReference>
<dbReference type="SMART" id="SM00387">
    <property type="entry name" value="HATPase_c"/>
    <property type="match status" value="1"/>
</dbReference>
<dbReference type="InterPro" id="IPR011006">
    <property type="entry name" value="CheY-like_superfamily"/>
</dbReference>
<dbReference type="InterPro" id="IPR035965">
    <property type="entry name" value="PAS-like_dom_sf"/>
</dbReference>
<dbReference type="InterPro" id="IPR003661">
    <property type="entry name" value="HisK_dim/P_dom"/>
</dbReference>
<evidence type="ECO:0000259" key="13">
    <source>
        <dbReference type="PROSITE" id="PS50113"/>
    </source>
</evidence>
<dbReference type="Gene3D" id="3.30.565.10">
    <property type="entry name" value="Histidine kinase-like ATPase, C-terminal domain"/>
    <property type="match status" value="1"/>
</dbReference>
<dbReference type="AlphaFoldDB" id="A0A932CMT1"/>
<keyword evidence="4" id="KW-0808">Transferase</keyword>
<dbReference type="CDD" id="cd00156">
    <property type="entry name" value="REC"/>
    <property type="match status" value="1"/>
</dbReference>
<dbReference type="PANTHER" id="PTHR43065">
    <property type="entry name" value="SENSOR HISTIDINE KINASE"/>
    <property type="match status" value="1"/>
</dbReference>
<dbReference type="InterPro" id="IPR004358">
    <property type="entry name" value="Sig_transdc_His_kin-like_C"/>
</dbReference>
<proteinExistence type="predicted"/>
<dbReference type="InterPro" id="IPR001789">
    <property type="entry name" value="Sig_transdc_resp-reg_receiver"/>
</dbReference>
<dbReference type="InterPro" id="IPR005467">
    <property type="entry name" value="His_kinase_dom"/>
</dbReference>
<evidence type="ECO:0000256" key="3">
    <source>
        <dbReference type="ARBA" id="ARBA00022553"/>
    </source>
</evidence>
<dbReference type="CDD" id="cd00130">
    <property type="entry name" value="PAS"/>
    <property type="match status" value="1"/>
</dbReference>
<evidence type="ECO:0000259" key="11">
    <source>
        <dbReference type="PROSITE" id="PS50110"/>
    </source>
</evidence>
<feature type="domain" description="PAS" evidence="12">
    <location>
        <begin position="293"/>
        <end position="337"/>
    </location>
</feature>
<feature type="domain" description="PAC" evidence="13">
    <location>
        <begin position="366"/>
        <end position="418"/>
    </location>
</feature>
<evidence type="ECO:0000256" key="9">
    <source>
        <dbReference type="PROSITE-ProRule" id="PRU00169"/>
    </source>
</evidence>
<dbReference type="CDD" id="cd00082">
    <property type="entry name" value="HisKA"/>
    <property type="match status" value="1"/>
</dbReference>
<dbReference type="PROSITE" id="PS50109">
    <property type="entry name" value="HIS_KIN"/>
    <property type="match status" value="1"/>
</dbReference>
<accession>A0A932CMT1</accession>
<dbReference type="Pfam" id="PF08448">
    <property type="entry name" value="PAS_4"/>
    <property type="match status" value="1"/>
</dbReference>
<dbReference type="InterPro" id="IPR013656">
    <property type="entry name" value="PAS_4"/>
</dbReference>
<dbReference type="Pfam" id="PF00512">
    <property type="entry name" value="HisKA"/>
    <property type="match status" value="1"/>
</dbReference>
<evidence type="ECO:0000259" key="12">
    <source>
        <dbReference type="PROSITE" id="PS50112"/>
    </source>
</evidence>
<dbReference type="InterPro" id="IPR003594">
    <property type="entry name" value="HATPase_dom"/>
</dbReference>
<dbReference type="PROSITE" id="PS50110">
    <property type="entry name" value="RESPONSE_REGULATORY"/>
    <property type="match status" value="1"/>
</dbReference>
<evidence type="ECO:0000256" key="5">
    <source>
        <dbReference type="ARBA" id="ARBA00022741"/>
    </source>
</evidence>
<evidence type="ECO:0000313" key="15">
    <source>
        <dbReference type="Proteomes" id="UP000769766"/>
    </source>
</evidence>
<organism evidence="14 15">
    <name type="scientific">Tectimicrobiota bacterium</name>
    <dbReference type="NCBI Taxonomy" id="2528274"/>
    <lineage>
        <taxon>Bacteria</taxon>
        <taxon>Pseudomonadati</taxon>
        <taxon>Nitrospinota/Tectimicrobiota group</taxon>
        <taxon>Candidatus Tectimicrobiota</taxon>
    </lineage>
</organism>
<dbReference type="InterPro" id="IPR036097">
    <property type="entry name" value="HisK_dim/P_sf"/>
</dbReference>
<dbReference type="Pfam" id="PF00072">
    <property type="entry name" value="Response_reg"/>
    <property type="match status" value="1"/>
</dbReference>
<dbReference type="PANTHER" id="PTHR43065:SF10">
    <property type="entry name" value="PEROXIDE STRESS-ACTIVATED HISTIDINE KINASE MAK3"/>
    <property type="match status" value="1"/>
</dbReference>
<dbReference type="GO" id="GO:0000155">
    <property type="term" value="F:phosphorelay sensor kinase activity"/>
    <property type="evidence" value="ECO:0007669"/>
    <property type="project" value="InterPro"/>
</dbReference>
<evidence type="ECO:0000256" key="6">
    <source>
        <dbReference type="ARBA" id="ARBA00022777"/>
    </source>
</evidence>
<dbReference type="GO" id="GO:0005524">
    <property type="term" value="F:ATP binding"/>
    <property type="evidence" value="ECO:0007669"/>
    <property type="project" value="UniProtKB-KW"/>
</dbReference>
<evidence type="ECO:0000256" key="1">
    <source>
        <dbReference type="ARBA" id="ARBA00000085"/>
    </source>
</evidence>
<dbReference type="Proteomes" id="UP000769766">
    <property type="component" value="Unassembled WGS sequence"/>
</dbReference>
<evidence type="ECO:0000256" key="8">
    <source>
        <dbReference type="ARBA" id="ARBA00023012"/>
    </source>
</evidence>
<dbReference type="EC" id="2.7.13.3" evidence="2"/>
<dbReference type="Gene3D" id="3.40.50.2300">
    <property type="match status" value="1"/>
</dbReference>
<dbReference type="InterPro" id="IPR000700">
    <property type="entry name" value="PAS-assoc_C"/>
</dbReference>
<dbReference type="Gene3D" id="3.30.450.20">
    <property type="entry name" value="PAS domain"/>
    <property type="match status" value="2"/>
</dbReference>
<comment type="caution">
    <text evidence="14">The sequence shown here is derived from an EMBL/GenBank/DDBJ whole genome shotgun (WGS) entry which is preliminary data.</text>
</comment>
<keyword evidence="7" id="KW-0067">ATP-binding</keyword>
<sequence length="646" mass="71406">MRSPIGWRSSSGQPTVLLVEDNPNHAEMVVEILRHFLPTVGVEVATTGGAGLARVRQGGYGLVILDYQLPDGDGLVWLERILAVEPDLPVVMVTGRGSEGVAAEAFHKGAWDYVVKSIDYLDLLPRAVERGLEKARLMQERRRQAEEIAYLKQFNEEIVSALPLCLLVLDRQLRVIFSNRRECGPWGGGCCLRGCSLKEVFGRLEHQELARLLREARWVLKSGRAAELPEVRWHSEGSERVLRIQFTAMPGGKEAAPGSEPVPDQIRDPGQALLLVVEDITPKKEMERRAIEARNKLEAILGAITDAIVVVDRDFTVQEINQSLVHMVGKSSVELIGGRCYQEFCLREEVCPGCPTQKVFETGQPATALIPAVHSDGTPIEVQISAYPLRDERGEVIQAVEYVRDVTEERRSMRQLEQSRRLSALGAMVAGIAHEVKNPLQNIRLGLDLLRRELGRGEPLGPVLEGIEQGMRTIDTIVQELLDYSRPLQLRQAPWDLRQVVEAALCDQEAALEAQGIRVVRDWGEEACEARVDGVRLGQVLTNLFSNAREAMAQGGELRVSLGRQRLQGQEWQAIEVSDSGCGIPAESLERIFEPFFTSKGSGVGLGLAIAHRIVALHQGRIEVRSQPGQGTTLTVLLPGEIGETR</sequence>
<keyword evidence="3 9" id="KW-0597">Phosphoprotein</keyword>
<evidence type="ECO:0000256" key="2">
    <source>
        <dbReference type="ARBA" id="ARBA00012438"/>
    </source>
</evidence>
<reference evidence="14" key="1">
    <citation type="submission" date="2020-07" db="EMBL/GenBank/DDBJ databases">
        <title>Huge and variable diversity of episymbiotic CPR bacteria and DPANN archaea in groundwater ecosystems.</title>
        <authorList>
            <person name="He C.Y."/>
            <person name="Keren R."/>
            <person name="Whittaker M."/>
            <person name="Farag I.F."/>
            <person name="Doudna J."/>
            <person name="Cate J.H.D."/>
            <person name="Banfield J.F."/>
        </authorList>
    </citation>
    <scope>NUCLEOTIDE SEQUENCE</scope>
    <source>
        <strain evidence="14">NC_groundwater_672_Ag_B-0.1um_62_36</strain>
    </source>
</reference>
<protein>
    <recommendedName>
        <fullName evidence="2">histidine kinase</fullName>
        <ecNumber evidence="2">2.7.13.3</ecNumber>
    </recommendedName>
</protein>
<dbReference type="SMART" id="SM00091">
    <property type="entry name" value="PAS"/>
    <property type="match status" value="2"/>
</dbReference>
<dbReference type="InterPro" id="IPR036890">
    <property type="entry name" value="HATPase_C_sf"/>
</dbReference>
<dbReference type="SUPFAM" id="SSF47384">
    <property type="entry name" value="Homodimeric domain of signal transducing histidine kinase"/>
    <property type="match status" value="1"/>
</dbReference>
<dbReference type="PROSITE" id="PS50112">
    <property type="entry name" value="PAS"/>
    <property type="match status" value="1"/>
</dbReference>
<evidence type="ECO:0000256" key="4">
    <source>
        <dbReference type="ARBA" id="ARBA00022679"/>
    </source>
</evidence>
<dbReference type="SUPFAM" id="SSF55874">
    <property type="entry name" value="ATPase domain of HSP90 chaperone/DNA topoisomerase II/histidine kinase"/>
    <property type="match status" value="1"/>
</dbReference>
<dbReference type="PRINTS" id="PR00344">
    <property type="entry name" value="BCTRLSENSOR"/>
</dbReference>